<proteinExistence type="predicted"/>
<organism evidence="1">
    <name type="scientific">Arundo donax</name>
    <name type="common">Giant reed</name>
    <name type="synonym">Donax arundinaceus</name>
    <dbReference type="NCBI Taxonomy" id="35708"/>
    <lineage>
        <taxon>Eukaryota</taxon>
        <taxon>Viridiplantae</taxon>
        <taxon>Streptophyta</taxon>
        <taxon>Embryophyta</taxon>
        <taxon>Tracheophyta</taxon>
        <taxon>Spermatophyta</taxon>
        <taxon>Magnoliopsida</taxon>
        <taxon>Liliopsida</taxon>
        <taxon>Poales</taxon>
        <taxon>Poaceae</taxon>
        <taxon>PACMAD clade</taxon>
        <taxon>Arundinoideae</taxon>
        <taxon>Arundineae</taxon>
        <taxon>Arundo</taxon>
    </lineage>
</organism>
<dbReference type="AlphaFoldDB" id="A0A0A9CTF8"/>
<reference evidence="1" key="2">
    <citation type="journal article" date="2015" name="Data Brief">
        <title>Shoot transcriptome of the giant reed, Arundo donax.</title>
        <authorList>
            <person name="Barrero R.A."/>
            <person name="Guerrero F.D."/>
            <person name="Moolhuijzen P."/>
            <person name="Goolsby J.A."/>
            <person name="Tidwell J."/>
            <person name="Bellgard S.E."/>
            <person name="Bellgard M.I."/>
        </authorList>
    </citation>
    <scope>NUCLEOTIDE SEQUENCE</scope>
    <source>
        <tissue evidence="1">Shoot tissue taken approximately 20 cm above the soil surface</tissue>
    </source>
</reference>
<accession>A0A0A9CTF8</accession>
<protein>
    <submittedName>
        <fullName evidence="1">Brd103</fullName>
    </submittedName>
</protein>
<name>A0A0A9CTF8_ARUDO</name>
<sequence length="75" mass="8295">MRLQISRRHILIRRIACCSASALAFSSETFGPSTSFGALGRSVADFCFFDLLLDSSICRESNDSNNILKYLNLSS</sequence>
<reference evidence="1" key="1">
    <citation type="submission" date="2014-09" db="EMBL/GenBank/DDBJ databases">
        <authorList>
            <person name="Magalhaes I.L.F."/>
            <person name="Oliveira U."/>
            <person name="Santos F.R."/>
            <person name="Vidigal T.H.D.A."/>
            <person name="Brescovit A.D."/>
            <person name="Santos A.J."/>
        </authorList>
    </citation>
    <scope>NUCLEOTIDE SEQUENCE</scope>
    <source>
        <tissue evidence="1">Shoot tissue taken approximately 20 cm above the soil surface</tissue>
    </source>
</reference>
<dbReference type="EMBL" id="GBRH01218999">
    <property type="protein sequence ID" value="JAD78896.1"/>
    <property type="molecule type" value="Transcribed_RNA"/>
</dbReference>
<evidence type="ECO:0000313" key="1">
    <source>
        <dbReference type="EMBL" id="JAD78896.1"/>
    </source>
</evidence>